<dbReference type="InterPro" id="IPR011993">
    <property type="entry name" value="PH-like_dom_sf"/>
</dbReference>
<keyword evidence="5 10" id="KW-0227">DNA damage</keyword>
<accession>A0A1L0CPZ7</accession>
<dbReference type="GO" id="GO:0034728">
    <property type="term" value="P:nucleosome organization"/>
    <property type="evidence" value="ECO:0007669"/>
    <property type="project" value="EnsemblFungi"/>
</dbReference>
<dbReference type="GO" id="GO:0042393">
    <property type="term" value="F:histone binding"/>
    <property type="evidence" value="ECO:0007669"/>
    <property type="project" value="EnsemblFungi"/>
</dbReference>
<evidence type="ECO:0000256" key="3">
    <source>
        <dbReference type="ARBA" id="ARBA00022454"/>
    </source>
</evidence>
<feature type="compositionally biased region" description="Acidic residues" evidence="11">
    <location>
        <begin position="536"/>
        <end position="548"/>
    </location>
</feature>
<reference evidence="14" key="1">
    <citation type="submission" date="2016-11" db="EMBL/GenBank/DDBJ databases">
        <authorList>
            <person name="Guldener U."/>
        </authorList>
    </citation>
    <scope>NUCLEOTIDE SEQUENCE [LARGE SCALE GENOMIC DNA]</scope>
</reference>
<keyword evidence="6 10" id="KW-0805">Transcription regulation</keyword>
<dbReference type="AlphaFoldDB" id="A0A1L0CPZ7"/>
<dbReference type="SUPFAM" id="SSF50729">
    <property type="entry name" value="PH domain-like"/>
    <property type="match status" value="1"/>
</dbReference>
<evidence type="ECO:0000256" key="11">
    <source>
        <dbReference type="SAM" id="MobiDB-lite"/>
    </source>
</evidence>
<evidence type="ECO:0000256" key="10">
    <source>
        <dbReference type="RuleBase" id="RU364013"/>
    </source>
</evidence>
<keyword evidence="4 10" id="KW-0235">DNA replication</keyword>
<dbReference type="PRINTS" id="PR00887">
    <property type="entry name" value="SSRCOGNITION"/>
</dbReference>
<dbReference type="GO" id="GO:0006335">
    <property type="term" value="P:DNA replication-dependent chromatin assembly"/>
    <property type="evidence" value="ECO:0007669"/>
    <property type="project" value="EnsemblFungi"/>
</dbReference>
<dbReference type="InterPro" id="IPR035417">
    <property type="entry name" value="SSRP1/POB3_N"/>
</dbReference>
<gene>
    <name evidence="13" type="ORF">HGUI_03253</name>
</gene>
<dbReference type="Pfam" id="PF03531">
    <property type="entry name" value="SSrecog"/>
    <property type="match status" value="1"/>
</dbReference>
<dbReference type="InterPro" id="IPR024954">
    <property type="entry name" value="SSRP1_DD"/>
</dbReference>
<dbReference type="InterPro" id="IPR013719">
    <property type="entry name" value="RTT106/SPT16-like_middle_dom"/>
</dbReference>
<feature type="compositionally biased region" description="Acidic residues" evidence="11">
    <location>
        <begin position="187"/>
        <end position="219"/>
    </location>
</feature>
<evidence type="ECO:0000313" key="13">
    <source>
        <dbReference type="EMBL" id="SGZ41053.1"/>
    </source>
</evidence>
<feature type="compositionally biased region" description="Acidic residues" evidence="11">
    <location>
        <begin position="510"/>
        <end position="528"/>
    </location>
</feature>
<keyword evidence="14" id="KW-1185">Reference proteome</keyword>
<dbReference type="InterPro" id="IPR000969">
    <property type="entry name" value="SSRP1/POB3"/>
</dbReference>
<evidence type="ECO:0000259" key="12">
    <source>
        <dbReference type="SMART" id="SM01287"/>
    </source>
</evidence>
<dbReference type="FunFam" id="2.30.29.30:FF:000098">
    <property type="entry name" value="Fact complex subunit ssrp1"/>
    <property type="match status" value="1"/>
</dbReference>
<dbReference type="GO" id="GO:0030466">
    <property type="term" value="P:silent mating-type cassette heterochromatin formation"/>
    <property type="evidence" value="ECO:0007669"/>
    <property type="project" value="EnsemblFungi"/>
</dbReference>
<dbReference type="CDD" id="cd13229">
    <property type="entry name" value="PH_TFIIH"/>
    <property type="match status" value="1"/>
</dbReference>
<proteinExistence type="inferred from homology"/>
<evidence type="ECO:0000313" key="14">
    <source>
        <dbReference type="Proteomes" id="UP000183365"/>
    </source>
</evidence>
<comment type="similarity">
    <text evidence="1 10">Belongs to the SSRP1 family.</text>
</comment>
<feature type="domain" description="Histone chaperone RTT106/FACT complex subunit SPT16-like middle" evidence="12">
    <location>
        <begin position="401"/>
        <end position="495"/>
    </location>
</feature>
<dbReference type="InterPro" id="IPR048993">
    <property type="entry name" value="SSRP1-like_PH1"/>
</dbReference>
<dbReference type="CDD" id="cd13231">
    <property type="entry name" value="PH2_SSRP1-like"/>
    <property type="match status" value="1"/>
</dbReference>
<dbReference type="Pfam" id="PF08512">
    <property type="entry name" value="Rttp106-like_middle"/>
    <property type="match status" value="1"/>
</dbReference>
<name>A0A1L0CPZ7_9ASCO</name>
<sequence>MSTEDYEKIYFNQGRLSGRFRIADSGLGWKPAKSAGTANSLADKIKPYLLPSEEISTVQWSKGCKGFELRINTKNRGIVQLDGFAAEDLPNLKSEFSKRFNASIDSIPHSVRGWNWGKFNIERNEMKFSVNGIPSFEIPYKRINNTNLTSKNEIAVEFKNNDEEYQPAGDELVEMRFYVPDYVIDDEEEYDEENEGETGEANDEENEGETGEANDEEMDVENKSDVDEETEKSPEVEKSAAQLFYEELKENADVGENSGDIIASFEEIFFVTPRGRYDIDIYKDSIRLRGKTYEYKLQTKQIQRIFSVPAGDESNHNIVLSIDPPLRQGQTTYPSLVLQFNANEEIQKTLSISDEEYENHYKDILMKEYDSLAHVVVSHVLKGVANKKVIVPGSYQSTYGLTCLPCAYKANQGYIYPLEKSFLFLNKPPLYIQYSDINLITISRAGESSSSSKSFDLSIVLRNNAGVYNFSNIPKEDQQSLQAHLKSKNLKVKNEDEEQKLLLKKTLNGQDDDIMGSEEDDDSDDVDFDLSAAEKENEDSDLSEEYDSNAEGADSDVARDSDLDDDIANDEDLEDDNKSEISDAENEPPKKKTKN</sequence>
<dbReference type="EMBL" id="FQNF01000076">
    <property type="protein sequence ID" value="SGZ41053.1"/>
    <property type="molecule type" value="Genomic_DNA"/>
</dbReference>
<feature type="compositionally biased region" description="Acidic residues" evidence="11">
    <location>
        <begin position="562"/>
        <end position="575"/>
    </location>
</feature>
<dbReference type="PANTHER" id="PTHR45849">
    <property type="entry name" value="FACT COMPLEX SUBUNIT SSRP1"/>
    <property type="match status" value="1"/>
</dbReference>
<evidence type="ECO:0000256" key="6">
    <source>
        <dbReference type="ARBA" id="ARBA00023015"/>
    </source>
</evidence>
<evidence type="ECO:0000256" key="8">
    <source>
        <dbReference type="ARBA" id="ARBA00023204"/>
    </source>
</evidence>
<dbReference type="Pfam" id="PF21103">
    <property type="entry name" value="PH1_SSRP1-like"/>
    <property type="match status" value="1"/>
</dbReference>
<dbReference type="Pfam" id="PF17292">
    <property type="entry name" value="POB3_N"/>
    <property type="match status" value="1"/>
</dbReference>
<keyword evidence="8 10" id="KW-0234">DNA repair</keyword>
<dbReference type="Gene3D" id="2.30.29.220">
    <property type="entry name" value="Structure-specific recognition protein (SSRP1)"/>
    <property type="match status" value="1"/>
</dbReference>
<evidence type="ECO:0000256" key="9">
    <source>
        <dbReference type="ARBA" id="ARBA00023242"/>
    </source>
</evidence>
<keyword evidence="3 10" id="KW-0158">Chromosome</keyword>
<dbReference type="GO" id="GO:0006281">
    <property type="term" value="P:DNA repair"/>
    <property type="evidence" value="ECO:0007669"/>
    <property type="project" value="UniProtKB-KW"/>
</dbReference>
<feature type="compositionally biased region" description="Basic and acidic residues" evidence="11">
    <location>
        <begin position="220"/>
        <end position="238"/>
    </location>
</feature>
<evidence type="ECO:0000256" key="2">
    <source>
        <dbReference type="ARBA" id="ARBA00014978"/>
    </source>
</evidence>
<dbReference type="InterPro" id="IPR050454">
    <property type="entry name" value="RTT106/SSRP1_HistChap/FACT"/>
</dbReference>
<comment type="function">
    <text evidence="10">Component of the FACT complex, a general chromatin factor that acts to reorganize nucleosomes. The FACT complex is involved in multiple processes that require DNA as a template such as mRNA elongation, DNA replication and DNA repair. During transcription elongation the FACT complex acts as a histone chaperone that both destabilizes and restores nucleosomal structure. It facilitates the passage of RNA polymerase II and transcription by promoting the dissociation of one histone H2A-H2B dimer from the nucleosome, then subsequently promotes the reestablishment of the nucleosome following the passage of RNA polymerase II.</text>
</comment>
<keyword evidence="7 10" id="KW-0804">Transcription</keyword>
<dbReference type="Proteomes" id="UP000183365">
    <property type="component" value="Unassembled WGS sequence"/>
</dbReference>
<dbReference type="FunFam" id="2.30.29.150:FF:000001">
    <property type="entry name" value="Fact complex subunit ssrp1"/>
    <property type="match status" value="1"/>
</dbReference>
<organism evidence="13 14">
    <name type="scientific">Hanseniaspora guilliermondii</name>
    <dbReference type="NCBI Taxonomy" id="56406"/>
    <lineage>
        <taxon>Eukaryota</taxon>
        <taxon>Fungi</taxon>
        <taxon>Dikarya</taxon>
        <taxon>Ascomycota</taxon>
        <taxon>Saccharomycotina</taxon>
        <taxon>Saccharomycetes</taxon>
        <taxon>Saccharomycodales</taxon>
        <taxon>Saccharomycodaceae</taxon>
        <taxon>Hanseniaspora</taxon>
    </lineage>
</organism>
<dbReference type="PANTHER" id="PTHR45849:SF1">
    <property type="entry name" value="FACT COMPLEX SUBUNIT SSRP1"/>
    <property type="match status" value="1"/>
</dbReference>
<evidence type="ECO:0000256" key="4">
    <source>
        <dbReference type="ARBA" id="ARBA00022705"/>
    </source>
</evidence>
<comment type="subcellular location">
    <subcellularLocation>
        <location evidence="10">Nucleus</location>
    </subcellularLocation>
    <subcellularLocation>
        <location evidence="10">Chromosome</location>
    </subcellularLocation>
</comment>
<protein>
    <recommendedName>
        <fullName evidence="2 10">FACT complex subunit POB3</fullName>
    </recommendedName>
</protein>
<dbReference type="Gene3D" id="2.30.29.30">
    <property type="entry name" value="Pleckstrin-homology domain (PH domain)/Phosphotyrosine-binding domain (PTB)"/>
    <property type="match status" value="2"/>
</dbReference>
<dbReference type="SMART" id="SM01287">
    <property type="entry name" value="Rtt106"/>
    <property type="match status" value="1"/>
</dbReference>
<dbReference type="InterPro" id="IPR038167">
    <property type="entry name" value="SSRP1_sf"/>
</dbReference>
<dbReference type="GO" id="GO:0031491">
    <property type="term" value="F:nucleosome binding"/>
    <property type="evidence" value="ECO:0007669"/>
    <property type="project" value="EnsemblFungi"/>
</dbReference>
<dbReference type="GO" id="GO:0003677">
    <property type="term" value="F:DNA binding"/>
    <property type="evidence" value="ECO:0007669"/>
    <property type="project" value="InterPro"/>
</dbReference>
<evidence type="ECO:0000256" key="1">
    <source>
        <dbReference type="ARBA" id="ARBA00010060"/>
    </source>
</evidence>
<dbReference type="OrthoDB" id="498543at2759"/>
<dbReference type="VEuPathDB" id="FungiDB:HGUI_03253"/>
<keyword evidence="9 10" id="KW-0539">Nucleus</keyword>
<dbReference type="GO" id="GO:0006261">
    <property type="term" value="P:DNA-templated DNA replication"/>
    <property type="evidence" value="ECO:0007669"/>
    <property type="project" value="EnsemblFungi"/>
</dbReference>
<evidence type="ECO:0000256" key="7">
    <source>
        <dbReference type="ARBA" id="ARBA00023163"/>
    </source>
</evidence>
<dbReference type="Gene3D" id="2.30.29.150">
    <property type="match status" value="1"/>
</dbReference>
<dbReference type="GO" id="GO:0000781">
    <property type="term" value="C:chromosome, telomeric region"/>
    <property type="evidence" value="ECO:0007669"/>
    <property type="project" value="GOC"/>
</dbReference>
<dbReference type="GO" id="GO:0045899">
    <property type="term" value="P:positive regulation of RNA polymerase II transcription preinitiation complex assembly"/>
    <property type="evidence" value="ECO:0007669"/>
    <property type="project" value="EnsemblFungi"/>
</dbReference>
<feature type="region of interest" description="Disordered" evidence="11">
    <location>
        <begin position="509"/>
        <end position="595"/>
    </location>
</feature>
<dbReference type="GO" id="GO:0035101">
    <property type="term" value="C:FACT complex"/>
    <property type="evidence" value="ECO:0007669"/>
    <property type="project" value="EnsemblFungi"/>
</dbReference>
<feature type="region of interest" description="Disordered" evidence="11">
    <location>
        <begin position="187"/>
        <end position="238"/>
    </location>
</feature>
<dbReference type="GO" id="GO:0031508">
    <property type="term" value="P:pericentric heterochromatin formation"/>
    <property type="evidence" value="ECO:0007669"/>
    <property type="project" value="EnsemblFungi"/>
</dbReference>
<dbReference type="GO" id="GO:0031509">
    <property type="term" value="P:subtelomeric heterochromatin formation"/>
    <property type="evidence" value="ECO:0007669"/>
    <property type="project" value="EnsemblFungi"/>
</dbReference>
<dbReference type="CDD" id="cd13230">
    <property type="entry name" value="PH1_SSRP1-like"/>
    <property type="match status" value="1"/>
</dbReference>
<evidence type="ECO:0000256" key="5">
    <source>
        <dbReference type="ARBA" id="ARBA00022763"/>
    </source>
</evidence>